<evidence type="ECO:0000313" key="2">
    <source>
        <dbReference type="EMBL" id="TQL60029.1"/>
    </source>
</evidence>
<dbReference type="PANTHER" id="PTHR39441:SF1">
    <property type="entry name" value="DUF2252 DOMAIN-CONTAINING PROTEIN"/>
    <property type="match status" value="1"/>
</dbReference>
<name>A0A542ZIA9_9MICO</name>
<dbReference type="AlphaFoldDB" id="A0A542ZIA9"/>
<reference evidence="2 3" key="1">
    <citation type="submission" date="2019-06" db="EMBL/GenBank/DDBJ databases">
        <title>Sequencing the genomes of 1000 actinobacteria strains.</title>
        <authorList>
            <person name="Klenk H.-P."/>
        </authorList>
    </citation>
    <scope>NUCLEOTIDE SEQUENCE [LARGE SCALE GENOMIC DNA]</scope>
    <source>
        <strain evidence="2 3">DSM 18082</strain>
    </source>
</reference>
<keyword evidence="3" id="KW-1185">Reference proteome</keyword>
<dbReference type="EMBL" id="VFOQ01000001">
    <property type="protein sequence ID" value="TQL60029.1"/>
    <property type="molecule type" value="Genomic_DNA"/>
</dbReference>
<gene>
    <name evidence="2" type="ORF">FB474_1404</name>
</gene>
<feature type="compositionally biased region" description="Low complexity" evidence="1">
    <location>
        <begin position="7"/>
        <end position="16"/>
    </location>
</feature>
<sequence length="526" mass="57367">MFLHSTAPARALNPPRRMNRRPPSSDTLEGMTATTPTPAVSTTTAPSPAPGTPPSPGPPAQVAPEYLSPADRSARGKDARKRVPLESHADPGTGSGRLDPVTLLEGQAGSRVPELVPVRYGRMLVSPFTFYRGAALVMAADLARTPASGFDVQACGDAHLSNFGVYASPERRMVFDVNDFDETYPGPWEWDVKRLVASLAVAGRDNGFSAKKRRMVCVDATEAYRTAMREFAGQPNLAVWYASLDVDQFMTQYSDQISAKQLARAQENVAKARTKDNLQAFSKLTTMVDGQRRIISDPPVLVPIEELVPGEPADNLYAALRVVIAGYRDTLQPDRRVLLDQFRMVQVARKVVGVGSVGTRAWVILMLGRDDRDPLFLQAKEAQPSVLEPYLNGPTYGNQGYRVVSGQHLMQASSDIFLGTGTVVGIDAQNRDFYVRQLRDGKGSADVERMVPSGMRAYAQMCGWTLARAHARSGDRIGIAAYLGSSDRFAQAVADFAESYADQNEADFHALEEAERAGRIKTMRGI</sequence>
<feature type="compositionally biased region" description="Basic and acidic residues" evidence="1">
    <location>
        <begin position="72"/>
        <end position="89"/>
    </location>
</feature>
<accession>A0A542ZIA9</accession>
<comment type="caution">
    <text evidence="2">The sequence shown here is derived from an EMBL/GenBank/DDBJ whole genome shotgun (WGS) entry which is preliminary data.</text>
</comment>
<evidence type="ECO:0000256" key="1">
    <source>
        <dbReference type="SAM" id="MobiDB-lite"/>
    </source>
</evidence>
<proteinExistence type="predicted"/>
<dbReference type="PANTHER" id="PTHR39441">
    <property type="entry name" value="DUF2252 DOMAIN-CONTAINING PROTEIN"/>
    <property type="match status" value="1"/>
</dbReference>
<organism evidence="2 3">
    <name type="scientific">Oryzihumus leptocrescens</name>
    <dbReference type="NCBI Taxonomy" id="297536"/>
    <lineage>
        <taxon>Bacteria</taxon>
        <taxon>Bacillati</taxon>
        <taxon>Actinomycetota</taxon>
        <taxon>Actinomycetes</taxon>
        <taxon>Micrococcales</taxon>
        <taxon>Intrasporangiaceae</taxon>
        <taxon>Oryzihumus</taxon>
    </lineage>
</organism>
<dbReference type="Pfam" id="PF10009">
    <property type="entry name" value="DUF2252"/>
    <property type="match status" value="1"/>
</dbReference>
<dbReference type="Proteomes" id="UP000319514">
    <property type="component" value="Unassembled WGS sequence"/>
</dbReference>
<evidence type="ECO:0000313" key="3">
    <source>
        <dbReference type="Proteomes" id="UP000319514"/>
    </source>
</evidence>
<feature type="region of interest" description="Disordered" evidence="1">
    <location>
        <begin position="1"/>
        <end position="101"/>
    </location>
</feature>
<dbReference type="InterPro" id="IPR018721">
    <property type="entry name" value="DUF2252"/>
</dbReference>
<protein>
    <submittedName>
        <fullName evidence="2">Uncharacterized protein (DUF2252 family)</fullName>
    </submittedName>
</protein>
<feature type="compositionally biased region" description="Pro residues" evidence="1">
    <location>
        <begin position="47"/>
        <end position="61"/>
    </location>
</feature>
<feature type="compositionally biased region" description="Low complexity" evidence="1">
    <location>
        <begin position="32"/>
        <end position="46"/>
    </location>
</feature>